<dbReference type="WBParaSite" id="MBELARI_LOCUS1548">
    <property type="protein sequence ID" value="MBELARI_LOCUS1548"/>
    <property type="gene ID" value="MBELARI_LOCUS1548"/>
</dbReference>
<organism evidence="3 5">
    <name type="scientific">Mesorhabditis belari</name>
    <dbReference type="NCBI Taxonomy" id="2138241"/>
    <lineage>
        <taxon>Eukaryota</taxon>
        <taxon>Metazoa</taxon>
        <taxon>Ecdysozoa</taxon>
        <taxon>Nematoda</taxon>
        <taxon>Chromadorea</taxon>
        <taxon>Rhabditida</taxon>
        <taxon>Rhabditina</taxon>
        <taxon>Rhabditomorpha</taxon>
        <taxon>Rhabditoidea</taxon>
        <taxon>Rhabditidae</taxon>
        <taxon>Mesorhabditinae</taxon>
        <taxon>Mesorhabditis</taxon>
    </lineage>
</organism>
<feature type="chain" id="PRO_5041856403" evidence="2">
    <location>
        <begin position="20"/>
        <end position="295"/>
    </location>
</feature>
<evidence type="ECO:0000313" key="3">
    <source>
        <dbReference type="Proteomes" id="UP000887575"/>
    </source>
</evidence>
<evidence type="ECO:0000256" key="1">
    <source>
        <dbReference type="SAM" id="Phobius"/>
    </source>
</evidence>
<dbReference type="PANTHER" id="PTHR12861">
    <property type="entry name" value="TRANSLOCON-ASSOCIATED PROTEIN, BETA SUBUNIT PRECURSOR TRAP-BETA SIGNAL SEQUENCE RECEPTOR BETA SUBUNIT"/>
    <property type="match status" value="1"/>
</dbReference>
<protein>
    <submittedName>
        <fullName evidence="4 5">Uncharacterized protein</fullName>
    </submittedName>
</protein>
<keyword evidence="1" id="KW-1133">Transmembrane helix</keyword>
<name>A0AAF3EY49_9BILA</name>
<evidence type="ECO:0000313" key="4">
    <source>
        <dbReference type="WBParaSite" id="MBELARI_LOCUS1548"/>
    </source>
</evidence>
<keyword evidence="1" id="KW-0812">Transmembrane</keyword>
<keyword evidence="1" id="KW-0472">Membrane</keyword>
<evidence type="ECO:0000313" key="5">
    <source>
        <dbReference type="WBParaSite" id="MBELARI_LOCUS19129"/>
    </source>
</evidence>
<accession>A0AAF3EY49</accession>
<dbReference type="AlphaFoldDB" id="A0AAF3EY49"/>
<dbReference type="PANTHER" id="PTHR12861:SF3">
    <property type="entry name" value="TRANSLOCON-ASSOCIATED PROTEIN SUBUNIT BETA"/>
    <property type="match status" value="1"/>
</dbReference>
<sequence>MKALIFVILLASLPSRTWADIDKDEKEIEKRAVLLFSKETTWNYPLTFGQEIPIHYKIYNTGNIEARGVHLEEQWESGFGEIRSGSLSAFFPVIAPGENVTHTLVFVPKPNDTLKEETIKFFRNTSFIEYVSDPEKPEDIHRVWSSNHASRSLGTQMLSERQLELSPTRKTQTWVLFTLWVTVLSAFPFYLFWKNQKRSLTVQEWYKKELGLHDHRIVRHRAFETTTAAVVQLPRFETHRELFHDDDRIPYQLGYEHPNPWVEKIFNKYAAKVPEPGTNALDIGRHKYTPKARPY</sequence>
<evidence type="ECO:0000256" key="2">
    <source>
        <dbReference type="SAM" id="SignalP"/>
    </source>
</evidence>
<feature type="transmembrane region" description="Helical" evidence="1">
    <location>
        <begin position="174"/>
        <end position="193"/>
    </location>
</feature>
<keyword evidence="3" id="KW-1185">Reference proteome</keyword>
<proteinExistence type="predicted"/>
<dbReference type="Pfam" id="PF05753">
    <property type="entry name" value="TRAP_beta"/>
    <property type="match status" value="1"/>
</dbReference>
<dbReference type="WBParaSite" id="MBELARI_LOCUS19129">
    <property type="protein sequence ID" value="MBELARI_LOCUS19129"/>
    <property type="gene ID" value="MBELARI_LOCUS19129"/>
</dbReference>
<reference evidence="4 5" key="1">
    <citation type="submission" date="2024-02" db="UniProtKB">
        <authorList>
            <consortium name="WormBaseParasite"/>
        </authorList>
    </citation>
    <scope>IDENTIFICATION</scope>
</reference>
<keyword evidence="2" id="KW-0732">Signal</keyword>
<dbReference type="Proteomes" id="UP000887575">
    <property type="component" value="Unassembled WGS sequence"/>
</dbReference>
<feature type="signal peptide" evidence="2">
    <location>
        <begin position="1"/>
        <end position="19"/>
    </location>
</feature>